<gene>
    <name evidence="2" type="ORF">ACOC_LOCUS5709</name>
</gene>
<organism evidence="4">
    <name type="scientific">Angiostrongylus costaricensis</name>
    <name type="common">Nematode worm</name>
    <dbReference type="NCBI Taxonomy" id="334426"/>
    <lineage>
        <taxon>Eukaryota</taxon>
        <taxon>Metazoa</taxon>
        <taxon>Ecdysozoa</taxon>
        <taxon>Nematoda</taxon>
        <taxon>Chromadorea</taxon>
        <taxon>Rhabditida</taxon>
        <taxon>Rhabditina</taxon>
        <taxon>Rhabditomorpha</taxon>
        <taxon>Strongyloidea</taxon>
        <taxon>Metastrongylidae</taxon>
        <taxon>Angiostrongylus</taxon>
    </lineage>
</organism>
<sequence>MKAKSASVRGATSEKEEEQGEPKRKGNREKDPLPNSLVTTANESEKLQTTHEIWHVQRLTPIVGNSTAIHVPAPHPHLNLV</sequence>
<feature type="compositionally biased region" description="Basic and acidic residues" evidence="1">
    <location>
        <begin position="20"/>
        <end position="32"/>
    </location>
</feature>
<feature type="region of interest" description="Disordered" evidence="1">
    <location>
        <begin position="1"/>
        <end position="41"/>
    </location>
</feature>
<proteinExistence type="predicted"/>
<dbReference type="WBParaSite" id="ACOC_0000570801-mRNA-1">
    <property type="protein sequence ID" value="ACOC_0000570801-mRNA-1"/>
    <property type="gene ID" value="ACOC_0000570801"/>
</dbReference>
<evidence type="ECO:0000313" key="3">
    <source>
        <dbReference type="Proteomes" id="UP000267027"/>
    </source>
</evidence>
<reference evidence="4" key="1">
    <citation type="submission" date="2017-02" db="UniProtKB">
        <authorList>
            <consortium name="WormBaseParasite"/>
        </authorList>
    </citation>
    <scope>IDENTIFICATION</scope>
</reference>
<evidence type="ECO:0000313" key="4">
    <source>
        <dbReference type="WBParaSite" id="ACOC_0000570801-mRNA-1"/>
    </source>
</evidence>
<dbReference type="Proteomes" id="UP000267027">
    <property type="component" value="Unassembled WGS sequence"/>
</dbReference>
<protein>
    <submittedName>
        <fullName evidence="2 4">Uncharacterized protein</fullName>
    </submittedName>
</protein>
<dbReference type="AlphaFoldDB" id="A0A0R3PLQ7"/>
<keyword evidence="3" id="KW-1185">Reference proteome</keyword>
<evidence type="ECO:0000313" key="2">
    <source>
        <dbReference type="EMBL" id="VDM57294.1"/>
    </source>
</evidence>
<dbReference type="EMBL" id="UYYA01003889">
    <property type="protein sequence ID" value="VDM57294.1"/>
    <property type="molecule type" value="Genomic_DNA"/>
</dbReference>
<name>A0A0R3PLQ7_ANGCS</name>
<accession>A0A0R3PLQ7</accession>
<evidence type="ECO:0000256" key="1">
    <source>
        <dbReference type="SAM" id="MobiDB-lite"/>
    </source>
</evidence>
<reference evidence="2 3" key="2">
    <citation type="submission" date="2018-11" db="EMBL/GenBank/DDBJ databases">
        <authorList>
            <consortium name="Pathogen Informatics"/>
        </authorList>
    </citation>
    <scope>NUCLEOTIDE SEQUENCE [LARGE SCALE GENOMIC DNA]</scope>
    <source>
        <strain evidence="2 3">Costa Rica</strain>
    </source>
</reference>